<evidence type="ECO:0000313" key="3">
    <source>
        <dbReference type="EMBL" id="CEL97395.1"/>
    </source>
</evidence>
<feature type="region of interest" description="Disordered" evidence="2">
    <location>
        <begin position="117"/>
        <end position="154"/>
    </location>
</feature>
<dbReference type="Proteomes" id="UP000041254">
    <property type="component" value="Unassembled WGS sequence"/>
</dbReference>
<gene>
    <name evidence="3" type="ORF">Vbra_12188</name>
</gene>
<feature type="compositionally biased region" description="Pro residues" evidence="2">
    <location>
        <begin position="143"/>
        <end position="153"/>
    </location>
</feature>
<organism evidence="3 4">
    <name type="scientific">Vitrella brassicaformis (strain CCMP3155)</name>
    <dbReference type="NCBI Taxonomy" id="1169540"/>
    <lineage>
        <taxon>Eukaryota</taxon>
        <taxon>Sar</taxon>
        <taxon>Alveolata</taxon>
        <taxon>Colpodellida</taxon>
        <taxon>Vitrellaceae</taxon>
        <taxon>Vitrella</taxon>
    </lineage>
</organism>
<dbReference type="AlphaFoldDB" id="A0A0G4ELA8"/>
<dbReference type="InterPro" id="IPR029044">
    <property type="entry name" value="Nucleotide-diphossugar_trans"/>
</dbReference>
<dbReference type="Gene3D" id="3.90.550.10">
    <property type="entry name" value="Spore Coat Polysaccharide Biosynthesis Protein SpsA, Chain A"/>
    <property type="match status" value="1"/>
</dbReference>
<evidence type="ECO:0000313" key="4">
    <source>
        <dbReference type="Proteomes" id="UP000041254"/>
    </source>
</evidence>
<evidence type="ECO:0000256" key="1">
    <source>
        <dbReference type="SAM" id="Coils"/>
    </source>
</evidence>
<accession>A0A0G4ELA8</accession>
<feature type="coiled-coil region" evidence="1">
    <location>
        <begin position="66"/>
        <end position="93"/>
    </location>
</feature>
<sequence length="518" mass="57829">MKILSEILSESWGICKAVLQGSLPPSPSPSSPQRSPVVNVRWLRAIVIAVPFVLSALWLLESLWAERELRQDIEQMHEKVVQLEWQLQQLIRAANEKQLFFTTRINELHQDLARYRRRQQTAHGPPAALPQSHRQESADVGQPPFPHAPPPSAPTTAPTVQWIFLVCPTWRHVTQRLDLTRFLAGFQLAQYRHGVRRADDAEREGHPPHMLRLHLIVAEAVAPPSAADRTRVEQWVSEMGLGSDNWDHVTLAMPAEGLTAPPHFVRGEGGSGGVPVGWSVQLRLWNKGVERLRERIAEERDEAKRTQMDGGWVMFVEPSTAISPELFDDLYEESLQRLLIPAPSSSANASNETLSPWLDPPHGGLLWPVAFVGATADQCLPHDGAINTDHFTSSTFRGLSEKHQHRLPPADNMTFDFTEDGVASSLPEGELPLPLIKVDAVSFALPVGAFVRRPDLGFLPSLAPLEAEGTLLRKAGVGPSTLKKLGRDCNEVRVWRVATDIRWPNVDPPEDFDRYFDV</sequence>
<keyword evidence="1" id="KW-0175">Coiled coil</keyword>
<dbReference type="PhylomeDB" id="A0A0G4ELA8"/>
<reference evidence="3 4" key="1">
    <citation type="submission" date="2014-11" db="EMBL/GenBank/DDBJ databases">
        <authorList>
            <person name="Zhu J."/>
            <person name="Qi W."/>
            <person name="Song R."/>
        </authorList>
    </citation>
    <scope>NUCLEOTIDE SEQUENCE [LARGE SCALE GENOMIC DNA]</scope>
</reference>
<dbReference type="EMBL" id="CDMY01000255">
    <property type="protein sequence ID" value="CEL97395.1"/>
    <property type="molecule type" value="Genomic_DNA"/>
</dbReference>
<evidence type="ECO:0000256" key="2">
    <source>
        <dbReference type="SAM" id="MobiDB-lite"/>
    </source>
</evidence>
<keyword evidence="4" id="KW-1185">Reference proteome</keyword>
<dbReference type="VEuPathDB" id="CryptoDB:Vbra_12188"/>
<protein>
    <submittedName>
        <fullName evidence="3">Uncharacterized protein</fullName>
    </submittedName>
</protein>
<feature type="coiled-coil region" evidence="1">
    <location>
        <begin position="282"/>
        <end position="309"/>
    </location>
</feature>
<name>A0A0G4ELA8_VITBC</name>
<proteinExistence type="predicted"/>
<dbReference type="InParanoid" id="A0A0G4ELA8"/>